<dbReference type="HOGENOM" id="CLU_043611_0_2_6"/>
<comment type="caution">
    <text evidence="10">The sequence shown here is derived from an EMBL/GenBank/DDBJ whole genome shotgun (WGS) entry which is preliminary data.</text>
</comment>
<reference evidence="10 11" key="2">
    <citation type="journal article" date="2009" name="PLoS ONE">
        <title>The photosynthetic apparatus and its regulation in the aerobic gammaproteobacterium Congregibacter litoralis gen. nov., sp. nov.</title>
        <authorList>
            <person name="Spring S."/>
            <person name="Lunsdorf H."/>
            <person name="Fuchs B.M."/>
            <person name="Tindall B.J."/>
        </authorList>
    </citation>
    <scope>NUCLEOTIDE SEQUENCE [LARGE SCALE GENOMIC DNA]</scope>
    <source>
        <strain evidence="10">KT71</strain>
    </source>
</reference>
<dbReference type="GO" id="GO:0009234">
    <property type="term" value="P:menaquinone biosynthetic process"/>
    <property type="evidence" value="ECO:0007669"/>
    <property type="project" value="UniProtKB-UniPathway"/>
</dbReference>
<protein>
    <submittedName>
        <fullName evidence="10">1,4-dihydroxy-2-naphthoate octaprenyltransferase</fullName>
        <ecNumber evidence="10">2.5.1.-</ecNumber>
        <ecNumber evidence="10">2.5.1.74</ecNumber>
    </submittedName>
</protein>
<dbReference type="CDD" id="cd13962">
    <property type="entry name" value="PT_UbiA_UBIAD1"/>
    <property type="match status" value="1"/>
</dbReference>
<sequence>MNQTPTWWQALTTVPRLNPGQWQTLALPVRWLLAVRSSVLFMTLMSATLGGLLAWREGAGDLGLWLLCMLGLMLAHATNNLLNDLTDSARGVDSGNYYRNQYGIHVLEDGLMSRRQFYAYVAITGGAALLVGAYLIAVRGGLTLPLMAAGAFFVLFYTWPLKYIGLGEPAVLLVWGPLMVGGSYYVTTGEWSHAAAWLGLLYGIGPTTVLFGKHIDKMEMDRAKGVRTLPVLLGQKNARRATQLLLISQYLGCAALIVSGKEHWILAIVLLSVPALLRALKALEQAKPEVRPERYPKQIWPLWFSAQAFGHTRQFTSLFMVALLIAVWL</sequence>
<evidence type="ECO:0000256" key="5">
    <source>
        <dbReference type="ARBA" id="ARBA00022679"/>
    </source>
</evidence>
<dbReference type="Proteomes" id="UP000019205">
    <property type="component" value="Chromosome"/>
</dbReference>
<dbReference type="EC" id="2.5.1.74" evidence="10"/>
<keyword evidence="8 9" id="KW-0472">Membrane</keyword>
<feature type="transmembrane region" description="Helical" evidence="9">
    <location>
        <begin position="62"/>
        <end position="82"/>
    </location>
</feature>
<keyword evidence="11" id="KW-1185">Reference proteome</keyword>
<evidence type="ECO:0000256" key="1">
    <source>
        <dbReference type="ARBA" id="ARBA00004141"/>
    </source>
</evidence>
<dbReference type="InterPro" id="IPR026046">
    <property type="entry name" value="UBIAD1"/>
</dbReference>
<evidence type="ECO:0000256" key="9">
    <source>
        <dbReference type="SAM" id="Phobius"/>
    </source>
</evidence>
<dbReference type="PANTHER" id="PTHR13929">
    <property type="entry name" value="1,4-DIHYDROXY-2-NAPHTHOATE OCTAPRENYLTRANSFERASE"/>
    <property type="match status" value="1"/>
</dbReference>
<organism evidence="10 11">
    <name type="scientific">Congregibacter litoralis KT71</name>
    <dbReference type="NCBI Taxonomy" id="314285"/>
    <lineage>
        <taxon>Bacteria</taxon>
        <taxon>Pseudomonadati</taxon>
        <taxon>Pseudomonadota</taxon>
        <taxon>Gammaproteobacteria</taxon>
        <taxon>Cellvibrionales</taxon>
        <taxon>Halieaceae</taxon>
        <taxon>Congregibacter</taxon>
    </lineage>
</organism>
<keyword evidence="4" id="KW-1003">Cell membrane</keyword>
<proteinExistence type="predicted"/>
<dbReference type="EMBL" id="AAOA02000001">
    <property type="protein sequence ID" value="EAQ96390.1"/>
    <property type="molecule type" value="Genomic_DNA"/>
</dbReference>
<dbReference type="Gene3D" id="1.20.120.1780">
    <property type="entry name" value="UbiA prenyltransferase"/>
    <property type="match status" value="1"/>
</dbReference>
<dbReference type="PIRSF" id="PIRSF005355">
    <property type="entry name" value="UBIAD1"/>
    <property type="match status" value="1"/>
</dbReference>
<dbReference type="RefSeq" id="WP_008295121.1">
    <property type="nucleotide sequence ID" value="NZ_CM002299.1"/>
</dbReference>
<feature type="transmembrane region" description="Helical" evidence="9">
    <location>
        <begin position="117"/>
        <end position="136"/>
    </location>
</feature>
<dbReference type="Gene3D" id="1.10.357.140">
    <property type="entry name" value="UbiA prenyltransferase"/>
    <property type="match status" value="1"/>
</dbReference>
<dbReference type="STRING" id="314285.KT71_13425"/>
<dbReference type="GO" id="GO:0016020">
    <property type="term" value="C:membrane"/>
    <property type="evidence" value="ECO:0007669"/>
    <property type="project" value="UniProtKB-SubCell"/>
</dbReference>
<dbReference type="EC" id="2.5.1.-" evidence="10"/>
<keyword evidence="5 10" id="KW-0808">Transferase</keyword>
<keyword evidence="6 9" id="KW-0812">Transmembrane</keyword>
<evidence type="ECO:0000256" key="3">
    <source>
        <dbReference type="ARBA" id="ARBA00022428"/>
    </source>
</evidence>
<gene>
    <name evidence="10" type="ORF">KT71_13425</name>
</gene>
<dbReference type="AlphaFoldDB" id="A4ACG2"/>
<keyword evidence="7 9" id="KW-1133">Transmembrane helix</keyword>
<evidence type="ECO:0000256" key="2">
    <source>
        <dbReference type="ARBA" id="ARBA00004863"/>
    </source>
</evidence>
<evidence type="ECO:0000256" key="6">
    <source>
        <dbReference type="ARBA" id="ARBA00022692"/>
    </source>
</evidence>
<comment type="pathway">
    <text evidence="2">Quinol/quinone metabolism; menaquinone biosynthesis.</text>
</comment>
<comment type="subcellular location">
    <subcellularLocation>
        <location evidence="1">Membrane</location>
        <topology evidence="1">Multi-pass membrane protein</topology>
    </subcellularLocation>
</comment>
<dbReference type="Pfam" id="PF01040">
    <property type="entry name" value="UbiA"/>
    <property type="match status" value="1"/>
</dbReference>
<dbReference type="GO" id="GO:0046428">
    <property type="term" value="F:1,4-dihydroxy-2-naphthoate polyprenyltransferase activity"/>
    <property type="evidence" value="ECO:0007669"/>
    <property type="project" value="UniProtKB-EC"/>
</dbReference>
<reference evidence="10 11" key="1">
    <citation type="journal article" date="2007" name="Proc. Natl. Acad. Sci. U.S.A.">
        <title>Characterization of a marine gammaproteobacterium capable of aerobic anoxygenic photosynthesis.</title>
        <authorList>
            <person name="Fuchs B.M."/>
            <person name="Spring S."/>
            <person name="Teeling H."/>
            <person name="Quast C."/>
            <person name="Wulf J."/>
            <person name="Schattenhofer M."/>
            <person name="Yan S."/>
            <person name="Ferriera S."/>
            <person name="Johnson J."/>
            <person name="Glockner F.O."/>
            <person name="Amann R."/>
        </authorList>
    </citation>
    <scope>NUCLEOTIDE SEQUENCE [LARGE SCALE GENOMIC DNA]</scope>
    <source>
        <strain evidence="10">KT71</strain>
    </source>
</reference>
<feature type="transmembrane region" description="Helical" evidence="9">
    <location>
        <begin position="194"/>
        <end position="212"/>
    </location>
</feature>
<feature type="transmembrane region" description="Helical" evidence="9">
    <location>
        <begin position="39"/>
        <end position="56"/>
    </location>
</feature>
<evidence type="ECO:0000256" key="4">
    <source>
        <dbReference type="ARBA" id="ARBA00022475"/>
    </source>
</evidence>
<evidence type="ECO:0000313" key="11">
    <source>
        <dbReference type="Proteomes" id="UP000019205"/>
    </source>
</evidence>
<name>A4ACG2_9GAMM</name>
<dbReference type="PANTHER" id="PTHR13929:SF0">
    <property type="entry name" value="UBIA PRENYLTRANSFERASE DOMAIN-CONTAINING PROTEIN 1"/>
    <property type="match status" value="1"/>
</dbReference>
<dbReference type="eggNOG" id="COG1575">
    <property type="taxonomic scope" value="Bacteria"/>
</dbReference>
<evidence type="ECO:0000256" key="7">
    <source>
        <dbReference type="ARBA" id="ARBA00022989"/>
    </source>
</evidence>
<dbReference type="InterPro" id="IPR044878">
    <property type="entry name" value="UbiA_sf"/>
</dbReference>
<keyword evidence="3" id="KW-0474">Menaquinone biosynthesis</keyword>
<dbReference type="GO" id="GO:0042371">
    <property type="term" value="P:vitamin K biosynthetic process"/>
    <property type="evidence" value="ECO:0007669"/>
    <property type="project" value="TreeGrafter"/>
</dbReference>
<dbReference type="InterPro" id="IPR000537">
    <property type="entry name" value="UbiA_prenyltransferase"/>
</dbReference>
<evidence type="ECO:0000313" key="10">
    <source>
        <dbReference type="EMBL" id="EAQ96390.1"/>
    </source>
</evidence>
<evidence type="ECO:0000256" key="8">
    <source>
        <dbReference type="ARBA" id="ARBA00023136"/>
    </source>
</evidence>
<accession>A4ACG2</accession>
<dbReference type="UniPathway" id="UPA00079"/>